<dbReference type="Pfam" id="PF00528">
    <property type="entry name" value="BPD_transp_1"/>
    <property type="match status" value="2"/>
</dbReference>
<evidence type="ECO:0000259" key="6">
    <source>
        <dbReference type="PROSITE" id="PS50928"/>
    </source>
</evidence>
<feature type="transmembrane region" description="Helical" evidence="5">
    <location>
        <begin position="109"/>
        <end position="131"/>
    </location>
</feature>
<dbReference type="SUPFAM" id="SSF161098">
    <property type="entry name" value="MetI-like"/>
    <property type="match status" value="2"/>
</dbReference>
<feature type="domain" description="ABC transmembrane type-1" evidence="6">
    <location>
        <begin position="352"/>
        <end position="543"/>
    </location>
</feature>
<feature type="domain" description="ABC transmembrane type-1" evidence="6">
    <location>
        <begin position="71"/>
        <end position="271"/>
    </location>
</feature>
<feature type="transmembrane region" description="Helical" evidence="5">
    <location>
        <begin position="478"/>
        <end position="501"/>
    </location>
</feature>
<evidence type="ECO:0000256" key="4">
    <source>
        <dbReference type="ARBA" id="ARBA00023136"/>
    </source>
</evidence>
<protein>
    <submittedName>
        <fullName evidence="7">Iron ABC transporter permease</fullName>
    </submittedName>
</protein>
<organism evidence="7 8">
    <name type="scientific">Sinanaerobacter chloroacetimidivorans</name>
    <dbReference type="NCBI Taxonomy" id="2818044"/>
    <lineage>
        <taxon>Bacteria</taxon>
        <taxon>Bacillati</taxon>
        <taxon>Bacillota</taxon>
        <taxon>Clostridia</taxon>
        <taxon>Peptostreptococcales</taxon>
        <taxon>Anaerovoracaceae</taxon>
        <taxon>Sinanaerobacter</taxon>
    </lineage>
</organism>
<dbReference type="RefSeq" id="WP_227020296.1">
    <property type="nucleotide sequence ID" value="NZ_JAGSND010000022.1"/>
</dbReference>
<dbReference type="InterPro" id="IPR000515">
    <property type="entry name" value="MetI-like"/>
</dbReference>
<dbReference type="InterPro" id="IPR035906">
    <property type="entry name" value="MetI-like_sf"/>
</dbReference>
<dbReference type="CDD" id="cd06261">
    <property type="entry name" value="TM_PBP2"/>
    <property type="match status" value="2"/>
</dbReference>
<feature type="transmembrane region" description="Helical" evidence="5">
    <location>
        <begin position="356"/>
        <end position="378"/>
    </location>
</feature>
<dbReference type="GO" id="GO:0055085">
    <property type="term" value="P:transmembrane transport"/>
    <property type="evidence" value="ECO:0007669"/>
    <property type="project" value="InterPro"/>
</dbReference>
<evidence type="ECO:0000256" key="3">
    <source>
        <dbReference type="ARBA" id="ARBA00022989"/>
    </source>
</evidence>
<feature type="transmembrane region" description="Helical" evidence="5">
    <location>
        <begin position="415"/>
        <end position="431"/>
    </location>
</feature>
<reference evidence="7" key="2">
    <citation type="submission" date="2021-04" db="EMBL/GenBank/DDBJ databases">
        <authorList>
            <person name="Liu J."/>
        </authorList>
    </citation>
    <scope>NUCLEOTIDE SEQUENCE</scope>
    <source>
        <strain evidence="7">BAD-6</strain>
    </source>
</reference>
<dbReference type="Gene3D" id="1.10.3720.10">
    <property type="entry name" value="MetI-like"/>
    <property type="match status" value="2"/>
</dbReference>
<feature type="transmembrane region" description="Helical" evidence="5">
    <location>
        <begin position="390"/>
        <end position="409"/>
    </location>
</feature>
<evidence type="ECO:0000256" key="5">
    <source>
        <dbReference type="RuleBase" id="RU363032"/>
    </source>
</evidence>
<comment type="subcellular location">
    <subcellularLocation>
        <location evidence="5">Cell membrane</location>
        <topology evidence="5">Multi-pass membrane protein</topology>
    </subcellularLocation>
    <subcellularLocation>
        <location evidence="1">Membrane</location>
        <topology evidence="1">Multi-pass membrane protein</topology>
    </subcellularLocation>
</comment>
<comment type="caution">
    <text evidence="7">The sequence shown here is derived from an EMBL/GenBank/DDBJ whole genome shotgun (WGS) entry which is preliminary data.</text>
</comment>
<keyword evidence="2 5" id="KW-0812">Transmembrane</keyword>
<dbReference type="PANTHER" id="PTHR43496">
    <property type="entry name" value="PROTEIN LPLB"/>
    <property type="match status" value="1"/>
</dbReference>
<dbReference type="PROSITE" id="PS50928">
    <property type="entry name" value="ABC_TM1"/>
    <property type="match status" value="2"/>
</dbReference>
<feature type="transmembrane region" description="Helical" evidence="5">
    <location>
        <begin position="20"/>
        <end position="39"/>
    </location>
</feature>
<feature type="transmembrane region" description="Helical" evidence="5">
    <location>
        <begin position="250"/>
        <end position="270"/>
    </location>
</feature>
<feature type="transmembrane region" description="Helical" evidence="5">
    <location>
        <begin position="299"/>
        <end position="327"/>
    </location>
</feature>
<dbReference type="EMBL" id="JAGSND010000022">
    <property type="protein sequence ID" value="MBR0600182.1"/>
    <property type="molecule type" value="Genomic_DNA"/>
</dbReference>
<comment type="similarity">
    <text evidence="5">Belongs to the binding-protein-dependent transport system permease family.</text>
</comment>
<feature type="transmembrane region" description="Helical" evidence="5">
    <location>
        <begin position="77"/>
        <end position="97"/>
    </location>
</feature>
<keyword evidence="4 5" id="KW-0472">Membrane</keyword>
<feature type="transmembrane region" description="Helical" evidence="5">
    <location>
        <begin position="195"/>
        <end position="217"/>
    </location>
</feature>
<evidence type="ECO:0000256" key="2">
    <source>
        <dbReference type="ARBA" id="ARBA00022692"/>
    </source>
</evidence>
<dbReference type="GO" id="GO:0005886">
    <property type="term" value="C:plasma membrane"/>
    <property type="evidence" value="ECO:0007669"/>
    <property type="project" value="UniProtKB-SubCell"/>
</dbReference>
<keyword evidence="3 5" id="KW-1133">Transmembrane helix</keyword>
<evidence type="ECO:0000313" key="8">
    <source>
        <dbReference type="Proteomes" id="UP000675664"/>
    </source>
</evidence>
<keyword evidence="8" id="KW-1185">Reference proteome</keyword>
<evidence type="ECO:0000256" key="1">
    <source>
        <dbReference type="ARBA" id="ARBA00004141"/>
    </source>
</evidence>
<accession>A0A8J7W3G2</accession>
<name>A0A8J7W3G2_9FIRM</name>
<keyword evidence="5" id="KW-0813">Transport</keyword>
<dbReference type="AlphaFoldDB" id="A0A8J7W3G2"/>
<gene>
    <name evidence="7" type="ORF">KCX82_20055</name>
</gene>
<evidence type="ECO:0000313" key="7">
    <source>
        <dbReference type="EMBL" id="MBR0600182.1"/>
    </source>
</evidence>
<dbReference type="Proteomes" id="UP000675664">
    <property type="component" value="Unassembled WGS sequence"/>
</dbReference>
<feature type="transmembrane region" description="Helical" evidence="5">
    <location>
        <begin position="151"/>
        <end position="174"/>
    </location>
</feature>
<reference evidence="7" key="1">
    <citation type="submission" date="2021-04" db="EMBL/GenBank/DDBJ databases">
        <title>Sinoanaerobacter chloroacetimidivorans sp. nov., an obligate anaerobic bacterium isolated from anaerobic sludge.</title>
        <authorList>
            <person name="Bao Y."/>
        </authorList>
    </citation>
    <scope>NUCLEOTIDE SEQUENCE</scope>
    <source>
        <strain evidence="7">BAD-6</strain>
    </source>
</reference>
<dbReference type="PANTHER" id="PTHR43496:SF1">
    <property type="entry name" value="POLYGALACTURONAN_RHAMNOGALACTURONAN TRANSPORT SYSTEM PERMEASE PROTEIN YTEP"/>
    <property type="match status" value="1"/>
</dbReference>
<sequence>MSKPQRFSNFRMLLNQPMLLLTILFIFAILIIFIILPLINVFRLGFTGPDGSFSAETFVRMASNPGYQKTFFNTMKLGGLVACISTFVGYIFAFAITRTEMPGKRFFRGIATLPIISPPFVLSLSLIFLFGRLGLVTNKLLNIDSFDVYGLGSLVVVQSVSFFPVAFLTLTGILESIDDSVEDAAYNMGASRWHIFRTVTLPLSLPGIGSALLLVFIQSLEDFSNPAVLAGDYSTLAVEAYRVITGLYDMQGGTILAIILLLPTLTAFAVQRYWISRKSFVTVTGKPTQKRRKLHEPHIVWPLFGACTLVSAVVILLYGTVLAGAFVKTWGVNNTFTLEHFKYVFSMGWDPVKNSMILAAVSAPVSGILGMAIAYLIVRQKFFGKKFMEFSSILTFAIPGTVLGIGYIFTFNQEPLLLTGTAVILVAAFTFRNMPVGIEAGTTTLLQIDRSIEEASTISGAGAGTTFRRITLPLLRQAFFSGLVYSFVRAMTAVSSVIFLISPKWNLSTARIFALFESSQYSGAAAYIVIMIVIILAAISLINLMVNLLFKPKYLKRTIS</sequence>
<feature type="transmembrane region" description="Helical" evidence="5">
    <location>
        <begin position="521"/>
        <end position="550"/>
    </location>
</feature>
<proteinExistence type="inferred from homology"/>